<feature type="region of interest" description="Disordered" evidence="1">
    <location>
        <begin position="17"/>
        <end position="36"/>
    </location>
</feature>
<gene>
    <name evidence="2" type="ORF">POCULU_LOCUS9317</name>
</gene>
<dbReference type="AlphaFoldDB" id="A0A9N9DKW4"/>
<protein>
    <submittedName>
        <fullName evidence="2">10189_t:CDS:1</fullName>
    </submittedName>
</protein>
<accession>A0A9N9DKW4</accession>
<evidence type="ECO:0000256" key="1">
    <source>
        <dbReference type="SAM" id="MobiDB-lite"/>
    </source>
</evidence>
<sequence length="120" mass="13869">TYKQTIEEQELQPVVEPAKSQVVDSPKAGSSSKIPLEIDQTNEEFEHLSMITGDNERSIIFREQNMGPALKRRAVAVHNAKVPRYHPDNGSDIRKMLESQRKPFQELLEKEFDKRGQFKF</sequence>
<evidence type="ECO:0000313" key="2">
    <source>
        <dbReference type="EMBL" id="CAG8639036.1"/>
    </source>
</evidence>
<reference evidence="2" key="1">
    <citation type="submission" date="2021-06" db="EMBL/GenBank/DDBJ databases">
        <authorList>
            <person name="Kallberg Y."/>
            <person name="Tangrot J."/>
            <person name="Rosling A."/>
        </authorList>
    </citation>
    <scope>NUCLEOTIDE SEQUENCE</scope>
    <source>
        <strain evidence="2">IA702</strain>
    </source>
</reference>
<dbReference type="EMBL" id="CAJVPJ010003365">
    <property type="protein sequence ID" value="CAG8639036.1"/>
    <property type="molecule type" value="Genomic_DNA"/>
</dbReference>
<proteinExistence type="predicted"/>
<organism evidence="2 3">
    <name type="scientific">Paraglomus occultum</name>
    <dbReference type="NCBI Taxonomy" id="144539"/>
    <lineage>
        <taxon>Eukaryota</taxon>
        <taxon>Fungi</taxon>
        <taxon>Fungi incertae sedis</taxon>
        <taxon>Mucoromycota</taxon>
        <taxon>Glomeromycotina</taxon>
        <taxon>Glomeromycetes</taxon>
        <taxon>Paraglomerales</taxon>
        <taxon>Paraglomeraceae</taxon>
        <taxon>Paraglomus</taxon>
    </lineage>
</organism>
<dbReference type="OrthoDB" id="2409758at2759"/>
<keyword evidence="3" id="KW-1185">Reference proteome</keyword>
<feature type="non-terminal residue" evidence="2">
    <location>
        <position position="1"/>
    </location>
</feature>
<dbReference type="Proteomes" id="UP000789572">
    <property type="component" value="Unassembled WGS sequence"/>
</dbReference>
<comment type="caution">
    <text evidence="2">The sequence shown here is derived from an EMBL/GenBank/DDBJ whole genome shotgun (WGS) entry which is preliminary data.</text>
</comment>
<name>A0A9N9DKW4_9GLOM</name>
<evidence type="ECO:0000313" key="3">
    <source>
        <dbReference type="Proteomes" id="UP000789572"/>
    </source>
</evidence>